<sequence length="369" mass="40537">MNTINRSLKASRNVVHVVQHLAPGGLESLALDLLTLANPADKVLIISLEGNKKDAIENWPRLAEFSKQIIFVDKKPGIHFQTVLALSKLFSLIKPDVVHTHHIGPLLYGGYAARLSRVPVRIHTEHDVWHLNNQKHRNLQALALRIAKPTLVADADKVELTLKRHFGYENTITIKNGIDCEKFTTGSQILARQKLGIAIDKTIVGTAGRLEVVKGHDLAIKAMSLLPDSYHLVVAGDGSQRAKLEQLVQHLGLQEQVTFLGLVSEMPGFYQSLDLFCMPSRSEGFPLSPLEAQACGIRAVVTDVGASSETLCPQTGSVMQPENIVAIARAITNSMNKPNNVSPRQFVLNNNDVRQMVKAYEQLATEVLA</sequence>
<proteinExistence type="predicted"/>
<dbReference type="Gene3D" id="3.40.50.2000">
    <property type="entry name" value="Glycogen Phosphorylase B"/>
    <property type="match status" value="2"/>
</dbReference>
<dbReference type="InterPro" id="IPR028098">
    <property type="entry name" value="Glyco_trans_4-like_N"/>
</dbReference>
<dbReference type="Pfam" id="PF13439">
    <property type="entry name" value="Glyco_transf_4"/>
    <property type="match status" value="1"/>
</dbReference>
<keyword evidence="3" id="KW-0328">Glycosyltransferase</keyword>
<keyword evidence="3" id="KW-0808">Transferase</keyword>
<dbReference type="PANTHER" id="PTHR12526">
    <property type="entry name" value="GLYCOSYLTRANSFERASE"/>
    <property type="match status" value="1"/>
</dbReference>
<keyword evidence="4" id="KW-1185">Reference proteome</keyword>
<evidence type="ECO:0000259" key="1">
    <source>
        <dbReference type="Pfam" id="PF00534"/>
    </source>
</evidence>
<evidence type="ECO:0000259" key="2">
    <source>
        <dbReference type="Pfam" id="PF13439"/>
    </source>
</evidence>
<dbReference type="RefSeq" id="WP_265686690.1">
    <property type="nucleotide sequence ID" value="NZ_JAKRRX010000013.1"/>
</dbReference>
<name>A0A9X3CCP2_9VIBR</name>
<dbReference type="Pfam" id="PF00534">
    <property type="entry name" value="Glycos_transf_1"/>
    <property type="match status" value="1"/>
</dbReference>
<evidence type="ECO:0000313" key="3">
    <source>
        <dbReference type="EMBL" id="MCW8332999.1"/>
    </source>
</evidence>
<dbReference type="AlphaFoldDB" id="A0A9X3CCP2"/>
<feature type="domain" description="Glycosyl transferase family 1" evidence="1">
    <location>
        <begin position="191"/>
        <end position="338"/>
    </location>
</feature>
<reference evidence="3" key="1">
    <citation type="submission" date="2022-02" db="EMBL/GenBank/DDBJ databases">
        <title>Vibrio sp. nov., a new bacterium isolated from Bohai sea, China.</title>
        <authorList>
            <person name="Yuan Y."/>
        </authorList>
    </citation>
    <scope>NUCLEOTIDE SEQUENCE</scope>
    <source>
        <strain evidence="3">DBSS07</strain>
    </source>
</reference>
<dbReference type="EMBL" id="JAKRRX010000013">
    <property type="protein sequence ID" value="MCW8332999.1"/>
    <property type="molecule type" value="Genomic_DNA"/>
</dbReference>
<organism evidence="3 4">
    <name type="scientific">Vibrio paucivorans</name>
    <dbReference type="NCBI Taxonomy" id="2829489"/>
    <lineage>
        <taxon>Bacteria</taxon>
        <taxon>Pseudomonadati</taxon>
        <taxon>Pseudomonadota</taxon>
        <taxon>Gammaproteobacteria</taxon>
        <taxon>Vibrionales</taxon>
        <taxon>Vibrionaceae</taxon>
        <taxon>Vibrio</taxon>
    </lineage>
</organism>
<dbReference type="SUPFAM" id="SSF53756">
    <property type="entry name" value="UDP-Glycosyltransferase/glycogen phosphorylase"/>
    <property type="match status" value="1"/>
</dbReference>
<dbReference type="InterPro" id="IPR001296">
    <property type="entry name" value="Glyco_trans_1"/>
</dbReference>
<dbReference type="Proteomes" id="UP001155586">
    <property type="component" value="Unassembled WGS sequence"/>
</dbReference>
<dbReference type="GO" id="GO:1901135">
    <property type="term" value="P:carbohydrate derivative metabolic process"/>
    <property type="evidence" value="ECO:0007669"/>
    <property type="project" value="UniProtKB-ARBA"/>
</dbReference>
<protein>
    <submittedName>
        <fullName evidence="3">Glycosyltransferase</fullName>
        <ecNumber evidence="3">2.4.-.-</ecNumber>
    </submittedName>
</protein>
<dbReference type="GO" id="GO:0016757">
    <property type="term" value="F:glycosyltransferase activity"/>
    <property type="evidence" value="ECO:0007669"/>
    <property type="project" value="UniProtKB-KW"/>
</dbReference>
<dbReference type="PANTHER" id="PTHR12526:SF630">
    <property type="entry name" value="GLYCOSYLTRANSFERASE"/>
    <property type="match status" value="1"/>
</dbReference>
<gene>
    <name evidence="3" type="ORF">MD483_04040</name>
</gene>
<feature type="domain" description="Glycosyltransferase subfamily 4-like N-terminal" evidence="2">
    <location>
        <begin position="24"/>
        <end position="181"/>
    </location>
</feature>
<accession>A0A9X3CCP2</accession>
<comment type="caution">
    <text evidence="3">The sequence shown here is derived from an EMBL/GenBank/DDBJ whole genome shotgun (WGS) entry which is preliminary data.</text>
</comment>
<dbReference type="EC" id="2.4.-.-" evidence="3"/>
<evidence type="ECO:0000313" key="4">
    <source>
        <dbReference type="Proteomes" id="UP001155586"/>
    </source>
</evidence>